<dbReference type="Pfam" id="PF04241">
    <property type="entry name" value="DUF423"/>
    <property type="match status" value="1"/>
</dbReference>
<sequence length="141" mass="15317">MSSLSSHETPPVLRLGFIIGALYGASGVILGALASHLPENAFAVANGRNILHTAVEMMMWHAIILCSLSLKPRLLNQTILKYTVSCFCIGITLFCFPVISFALWDLKISVFSIARVAPYGGSLLILAWLLTAFSALKKDQH</sequence>
<dbReference type="RefSeq" id="WP_141459124.1">
    <property type="nucleotide sequence ID" value="NZ_CP038141.1"/>
</dbReference>
<keyword evidence="1" id="KW-0812">Transmembrane</keyword>
<dbReference type="Proteomes" id="UP000316313">
    <property type="component" value="Chromosome"/>
</dbReference>
<name>A0A4Y6UJW6_9PROT</name>
<dbReference type="InterPro" id="IPR006696">
    <property type="entry name" value="DUF423"/>
</dbReference>
<keyword evidence="3" id="KW-1185">Reference proteome</keyword>
<reference evidence="2 3" key="1">
    <citation type="submission" date="2019-03" db="EMBL/GenBank/DDBJ databases">
        <title>The complete genome sequence of Swingsia samuiensis NBRC107927(T).</title>
        <authorList>
            <person name="Chua K.-O."/>
            <person name="Chan K.-G."/>
            <person name="See-Too W.-S."/>
        </authorList>
    </citation>
    <scope>NUCLEOTIDE SEQUENCE [LARGE SCALE GENOMIC DNA]</scope>
    <source>
        <strain evidence="2 3">AH83</strain>
    </source>
</reference>
<proteinExistence type="predicted"/>
<dbReference type="EMBL" id="CP038141">
    <property type="protein sequence ID" value="QDH16295.1"/>
    <property type="molecule type" value="Genomic_DNA"/>
</dbReference>
<dbReference type="OrthoDB" id="7284236at2"/>
<feature type="transmembrane region" description="Helical" evidence="1">
    <location>
        <begin position="82"/>
        <end position="104"/>
    </location>
</feature>
<accession>A0A4Y6UJW6</accession>
<evidence type="ECO:0000313" key="2">
    <source>
        <dbReference type="EMBL" id="QDH16295.1"/>
    </source>
</evidence>
<keyword evidence="1" id="KW-0472">Membrane</keyword>
<protein>
    <submittedName>
        <fullName evidence="2">DUF423 domain-containing protein</fullName>
    </submittedName>
</protein>
<evidence type="ECO:0000256" key="1">
    <source>
        <dbReference type="SAM" id="Phobius"/>
    </source>
</evidence>
<evidence type="ECO:0000313" key="3">
    <source>
        <dbReference type="Proteomes" id="UP000316313"/>
    </source>
</evidence>
<dbReference type="KEGG" id="ssam:E3D00_00940"/>
<gene>
    <name evidence="2" type="ORF">E3D00_00940</name>
</gene>
<feature type="transmembrane region" description="Helical" evidence="1">
    <location>
        <begin position="12"/>
        <end position="37"/>
    </location>
</feature>
<organism evidence="2 3">
    <name type="scientific">Swingsia samuiensis</name>
    <dbReference type="NCBI Taxonomy" id="1293412"/>
    <lineage>
        <taxon>Bacteria</taxon>
        <taxon>Pseudomonadati</taxon>
        <taxon>Pseudomonadota</taxon>
        <taxon>Alphaproteobacteria</taxon>
        <taxon>Acetobacterales</taxon>
        <taxon>Acetobacteraceae</taxon>
        <taxon>Swingsia</taxon>
    </lineage>
</organism>
<feature type="transmembrane region" description="Helical" evidence="1">
    <location>
        <begin position="49"/>
        <end position="70"/>
    </location>
</feature>
<dbReference type="AlphaFoldDB" id="A0A4Y6UJW6"/>
<keyword evidence="1" id="KW-1133">Transmembrane helix</keyword>
<feature type="transmembrane region" description="Helical" evidence="1">
    <location>
        <begin position="116"/>
        <end position="136"/>
    </location>
</feature>